<dbReference type="GO" id="GO:0019213">
    <property type="term" value="F:deacetylase activity"/>
    <property type="evidence" value="ECO:0007669"/>
    <property type="project" value="InterPro"/>
</dbReference>
<dbReference type="PANTHER" id="PTHR42717">
    <property type="entry name" value="DIHYDROOROTASE-RELATED"/>
    <property type="match status" value="1"/>
</dbReference>
<dbReference type="PANTHER" id="PTHR42717:SF1">
    <property type="entry name" value="IMIDAZOLONEPROPIONASE AND RELATED AMIDOHYDROLASES"/>
    <property type="match status" value="1"/>
</dbReference>
<dbReference type="InterPro" id="IPR006680">
    <property type="entry name" value="Amidohydro-rel"/>
</dbReference>
<keyword evidence="3" id="KW-1185">Reference proteome</keyword>
<dbReference type="STRING" id="1121950.SAMN02745243_02440"/>
<proteinExistence type="predicted"/>
<reference evidence="2 3" key="1">
    <citation type="submission" date="2016-11" db="EMBL/GenBank/DDBJ databases">
        <authorList>
            <person name="Jaros S."/>
            <person name="Januszkiewicz K."/>
            <person name="Wedrychowicz H."/>
        </authorList>
    </citation>
    <scope>NUCLEOTIDE SEQUENCE [LARGE SCALE GENOMIC DNA]</scope>
    <source>
        <strain evidence="2 3">DSM 15480</strain>
    </source>
</reference>
<dbReference type="RefSeq" id="WP_073110834.1">
    <property type="nucleotide sequence ID" value="NZ_FQZY01000035.1"/>
</dbReference>
<dbReference type="SUPFAM" id="SSF51338">
    <property type="entry name" value="Composite domain of metallo-dependent hydrolases"/>
    <property type="match status" value="1"/>
</dbReference>
<feature type="domain" description="Amidohydrolase-related" evidence="1">
    <location>
        <begin position="54"/>
        <end position="375"/>
    </location>
</feature>
<dbReference type="Pfam" id="PF01979">
    <property type="entry name" value="Amidohydro_1"/>
    <property type="match status" value="1"/>
</dbReference>
<name>A0A1M6QK05_9FIRM</name>
<dbReference type="InterPro" id="IPR011059">
    <property type="entry name" value="Metal-dep_hydrolase_composite"/>
</dbReference>
<dbReference type="EMBL" id="FQZY01000035">
    <property type="protein sequence ID" value="SHK20546.1"/>
    <property type="molecule type" value="Genomic_DNA"/>
</dbReference>
<protein>
    <submittedName>
        <fullName evidence="2">Dihydroorotase</fullName>
    </submittedName>
</protein>
<evidence type="ECO:0000313" key="2">
    <source>
        <dbReference type="EMBL" id="SHK20546.1"/>
    </source>
</evidence>
<gene>
    <name evidence="2" type="ORF">SAMN02745243_02440</name>
</gene>
<organism evidence="2 3">
    <name type="scientific">Hespellia stercorisuis DSM 15480</name>
    <dbReference type="NCBI Taxonomy" id="1121950"/>
    <lineage>
        <taxon>Bacteria</taxon>
        <taxon>Bacillati</taxon>
        <taxon>Bacillota</taxon>
        <taxon>Clostridia</taxon>
        <taxon>Lachnospirales</taxon>
        <taxon>Lachnospiraceae</taxon>
        <taxon>Hespellia</taxon>
    </lineage>
</organism>
<sequence length="417" mass="45517">MNRIIIKGGLVIDPSQGINEVQDILIDADRICDMRKEIIPEDGDRVISCEGLEVWPGLIDMHLHVADLFEIHTATPYGAVEDGVTTALSPGAGNTLMSPALLGAEVDRGLPLNAGVYLGALNVLGTQLSDEELIALFHGKLESGKKAEKLSHNRVTNETAQYCIGIKEHMGHFLLSDTWIERLYHITSEAGLVFMSHTQDPFHTSHLVDMAKGREIHLGHTNAAGCGTHAEPEAGIKQVIDLCQKENVTGEFVTTMLRKGLGSREGLQMTKGSRELALEAVREGIIDILVSDGQNQSTMKGFGDTRDNIPCILELTEEGVLDRSAAVAMMTKNPADYLGRITGCREWTECYGTLKKHAYANLAVVDPNDKLATYVMTNGQLTSFENRFIRGHGYAGNWVSRFGTTKLKIGDASIYSI</sequence>
<dbReference type="Proteomes" id="UP000184301">
    <property type="component" value="Unassembled WGS sequence"/>
</dbReference>
<evidence type="ECO:0000313" key="3">
    <source>
        <dbReference type="Proteomes" id="UP000184301"/>
    </source>
</evidence>
<dbReference type="AlphaFoldDB" id="A0A1M6QK05"/>
<accession>A0A1M6QK05</accession>
<dbReference type="InterPro" id="IPR020043">
    <property type="entry name" value="Deacetylase_Atu3266-like"/>
</dbReference>
<dbReference type="Gene3D" id="3.20.20.140">
    <property type="entry name" value="Metal-dependent hydrolases"/>
    <property type="match status" value="1"/>
</dbReference>
<dbReference type="InterPro" id="IPR032466">
    <property type="entry name" value="Metal_Hydrolase"/>
</dbReference>
<evidence type="ECO:0000259" key="1">
    <source>
        <dbReference type="Pfam" id="PF01979"/>
    </source>
</evidence>
<dbReference type="SUPFAM" id="SSF51556">
    <property type="entry name" value="Metallo-dependent hydrolases"/>
    <property type="match status" value="1"/>
</dbReference>
<dbReference type="GO" id="GO:0016810">
    <property type="term" value="F:hydrolase activity, acting on carbon-nitrogen (but not peptide) bonds"/>
    <property type="evidence" value="ECO:0007669"/>
    <property type="project" value="InterPro"/>
</dbReference>
<dbReference type="OrthoDB" id="9775607at2"/>